<dbReference type="PANTHER" id="PTHR13003:SF2">
    <property type="entry name" value="NUCLEAR PORE COMPLEX PROTEIN NUP107"/>
    <property type="match status" value="1"/>
</dbReference>
<keyword evidence="4" id="KW-0653">Protein transport</keyword>
<keyword evidence="7 8" id="KW-0539">Nucleus</keyword>
<evidence type="ECO:0000256" key="7">
    <source>
        <dbReference type="ARBA" id="ARBA00023242"/>
    </source>
</evidence>
<accession>A0A5K3EF05</accession>
<keyword evidence="6 8" id="KW-0906">Nuclear pore complex</keyword>
<dbReference type="InterPro" id="IPR007252">
    <property type="entry name" value="Nup84/Nup107"/>
</dbReference>
<dbReference type="GO" id="GO:0017056">
    <property type="term" value="F:structural constituent of nuclear pore"/>
    <property type="evidence" value="ECO:0007669"/>
    <property type="project" value="UniProtKB-UniRule"/>
</dbReference>
<dbReference type="Gene3D" id="1.10.3450.20">
    <property type="match status" value="1"/>
</dbReference>
<evidence type="ECO:0000256" key="6">
    <source>
        <dbReference type="ARBA" id="ARBA00023132"/>
    </source>
</evidence>
<keyword evidence="5 8" id="KW-0811">Translocation</keyword>
<dbReference type="GO" id="GO:0006406">
    <property type="term" value="P:mRNA export from nucleus"/>
    <property type="evidence" value="ECO:0007669"/>
    <property type="project" value="TreeGrafter"/>
</dbReference>
<evidence type="ECO:0000313" key="9">
    <source>
        <dbReference type="WBParaSite" id="MCU_000035-RC"/>
    </source>
</evidence>
<proteinExistence type="inferred from homology"/>
<dbReference type="WBParaSite" id="MCU_000035-RC">
    <property type="protein sequence ID" value="MCU_000035-RC"/>
    <property type="gene ID" value="MCU_000035"/>
</dbReference>
<evidence type="ECO:0000256" key="3">
    <source>
        <dbReference type="ARBA" id="ARBA00022816"/>
    </source>
</evidence>
<dbReference type="GO" id="GO:0031965">
    <property type="term" value="C:nuclear membrane"/>
    <property type="evidence" value="ECO:0007669"/>
    <property type="project" value="UniProtKB-SubCell"/>
</dbReference>
<sequence length="996" mass="111899">MLYSRSLLSSSQDLGNEYHHSLVENDLYDNREACIGSLVSRSPLTFEPLSQKDTSEVFDEFYVVFKQLKEDPLSLTEKFCLLTGEYLTGIPRPGRRTTLSIKTSYEPSLYNAIDLERSVWQLINALYSDRLCHSTSPNISPFKPNRHSEKEIVNHLYDNDDDLRETQIIVDWLEGKVRDGITEVAEKYECLFNDKTIWENTLHLLETLDMQDLKSKHLVTHLFPDAALIGEGGLAQKDVSDENLYLHYLFLCVRGGDLQRAQRLCLQRGDVTRAVAMEGWRPFHSSYLSDETAPPEGHSVEGNATRVLSKCVAWWNAENPSLNPYERAIFAAQSGNLSALLQNMTSGNWEDLLWAHCRALVESRVDATLRTNLDCGPRANTLSVFGRPQKDLDLEDLGLQLPDSAWLPGSWTLSEAFAKAETALGWSPITCLSCVAEGGSSFVTPTLRPSEMSAFLNHHIADVLQPSGDSRSQVDRQLLLQAMFYTIFRAIALREYSDMLAALASSVTFFLPTTIREILTAGVTNADWPELVTLDPLNCQVLRFLVHLVLCLQRLETELPDEHCNSILEAYISTLIVERRYPLIAAYIAQLSSPSRQTRWYASFLSGLRKAEDRQQCLEYAAAAGLNVQSVTRAVIRIVRRRFDEMDRAETSPKGTVVPSASVETIADIVGGDVVGYLTQVDKNRIAAIDWLVHDRAQRGEVLVLANSLLRLFIAMRKLQAARAVLDRLPLAILDQLKLKIIQAEEDYGVDTARAVIPPWLANTVREHECLILYLQVRESFDQWYFQIKSTKPTPPATNNDGTTFSLADRVAAEEAEKNFRARLECWNHEIELRSLSLVKQLESLLTYESPGWLVDAAITQPRLTTCPEEYEAALDVTGMFASTPADEDEGDLGIAGLGDSPHARKLQMNVLREVCLREVVFMLIEVYRTTGRHVSCVRLADLVADKNFGIFKLFNECQMQSLLQHIQESMLHLQAVCGDALGYRVGGETTADALL</sequence>
<name>A0A5K3EF05_MESCO</name>
<dbReference type="GO" id="GO:0031080">
    <property type="term" value="C:nuclear pore outer ring"/>
    <property type="evidence" value="ECO:0007669"/>
    <property type="project" value="TreeGrafter"/>
</dbReference>
<dbReference type="Gene3D" id="1.20.190.50">
    <property type="match status" value="1"/>
</dbReference>
<evidence type="ECO:0000256" key="1">
    <source>
        <dbReference type="ARBA" id="ARBA00009510"/>
    </source>
</evidence>
<evidence type="ECO:0000256" key="4">
    <source>
        <dbReference type="ARBA" id="ARBA00022927"/>
    </source>
</evidence>
<dbReference type="Pfam" id="PF04121">
    <property type="entry name" value="Nup84_Nup100"/>
    <property type="match status" value="2"/>
</dbReference>
<keyword evidence="2 8" id="KW-0813">Transport</keyword>
<dbReference type="PANTHER" id="PTHR13003">
    <property type="entry name" value="NUP107-RELATED"/>
    <property type="match status" value="1"/>
</dbReference>
<dbReference type="GO" id="GO:0000973">
    <property type="term" value="P:post-transcriptional tethering of RNA polymerase II gene DNA at nuclear periphery"/>
    <property type="evidence" value="ECO:0007669"/>
    <property type="project" value="TreeGrafter"/>
</dbReference>
<evidence type="ECO:0000256" key="8">
    <source>
        <dbReference type="RuleBase" id="RU365072"/>
    </source>
</evidence>
<evidence type="ECO:0000256" key="2">
    <source>
        <dbReference type="ARBA" id="ARBA00022448"/>
    </source>
</evidence>
<comment type="subunit">
    <text evidence="8">Part of the nuclear pore complex (NPC).</text>
</comment>
<keyword evidence="8" id="KW-0472">Membrane</keyword>
<dbReference type="AlphaFoldDB" id="A0A5K3EF05"/>
<keyword evidence="3" id="KW-0509">mRNA transport</keyword>
<dbReference type="GO" id="GO:0006606">
    <property type="term" value="P:protein import into nucleus"/>
    <property type="evidence" value="ECO:0007669"/>
    <property type="project" value="TreeGrafter"/>
</dbReference>
<comment type="subcellular location">
    <subcellularLocation>
        <location evidence="8">Nucleus</location>
        <location evidence="8">Nuclear pore complex</location>
    </subcellularLocation>
    <subcellularLocation>
        <location evidence="8">Nucleus membrane</location>
    </subcellularLocation>
</comment>
<comment type="similarity">
    <text evidence="1 8">Belongs to the nucleoporin Nup84/Nup107 family.</text>
</comment>
<organism evidence="9">
    <name type="scientific">Mesocestoides corti</name>
    <name type="common">Flatworm</name>
    <dbReference type="NCBI Taxonomy" id="53468"/>
    <lineage>
        <taxon>Eukaryota</taxon>
        <taxon>Metazoa</taxon>
        <taxon>Spiralia</taxon>
        <taxon>Lophotrochozoa</taxon>
        <taxon>Platyhelminthes</taxon>
        <taxon>Cestoda</taxon>
        <taxon>Eucestoda</taxon>
        <taxon>Cyclophyllidea</taxon>
        <taxon>Mesocestoididae</taxon>
        <taxon>Mesocestoides</taxon>
    </lineage>
</organism>
<reference evidence="9" key="1">
    <citation type="submission" date="2019-11" db="UniProtKB">
        <authorList>
            <consortium name="WormBaseParasite"/>
        </authorList>
    </citation>
    <scope>IDENTIFICATION</scope>
</reference>
<comment type="function">
    <text evidence="8">Functions as a component of the nuclear pore complex (NPC).</text>
</comment>
<evidence type="ECO:0000256" key="5">
    <source>
        <dbReference type="ARBA" id="ARBA00023010"/>
    </source>
</evidence>
<protein>
    <recommendedName>
        <fullName evidence="8">Nuclear pore complex protein</fullName>
    </recommendedName>
</protein>